<dbReference type="PANTHER" id="PTHR32254">
    <property type="entry name" value="EXPRESSED PROTEIN"/>
    <property type="match status" value="1"/>
</dbReference>
<dbReference type="Pfam" id="PF02181">
    <property type="entry name" value="FH2"/>
    <property type="match status" value="1"/>
</dbReference>
<dbReference type="InterPro" id="IPR015425">
    <property type="entry name" value="FH2_Formin"/>
</dbReference>
<dbReference type="Pfam" id="PF06364">
    <property type="entry name" value="DUF1068"/>
    <property type="match status" value="1"/>
</dbReference>
<dbReference type="AlphaFoldDB" id="A0A2P5XBQ8"/>
<feature type="compositionally biased region" description="Polar residues" evidence="1">
    <location>
        <begin position="232"/>
        <end position="247"/>
    </location>
</feature>
<feature type="domain" description="FH2" evidence="2">
    <location>
        <begin position="103"/>
        <end position="147"/>
    </location>
</feature>
<protein>
    <recommendedName>
        <fullName evidence="2">FH2 domain-containing protein</fullName>
    </recommendedName>
</protein>
<evidence type="ECO:0000256" key="1">
    <source>
        <dbReference type="SAM" id="MobiDB-lite"/>
    </source>
</evidence>
<evidence type="ECO:0000313" key="3">
    <source>
        <dbReference type="EMBL" id="PPS00768.1"/>
    </source>
</evidence>
<dbReference type="PANTHER" id="PTHR32254:SF14">
    <property type="entry name" value="EXPRESSED PROTEIN"/>
    <property type="match status" value="1"/>
</dbReference>
<accession>A0A2P5XBQ8</accession>
<dbReference type="SUPFAM" id="SSF101447">
    <property type="entry name" value="Formin homology 2 domain (FH2 domain)"/>
    <property type="match status" value="1"/>
</dbReference>
<dbReference type="Proteomes" id="UP000239757">
    <property type="component" value="Unassembled WGS sequence"/>
</dbReference>
<feature type="region of interest" description="Disordered" evidence="1">
    <location>
        <begin position="227"/>
        <end position="247"/>
    </location>
</feature>
<dbReference type="Gene3D" id="1.20.58.2220">
    <property type="entry name" value="Formin, FH2 domain"/>
    <property type="match status" value="1"/>
</dbReference>
<dbReference type="EMBL" id="KZ665228">
    <property type="protein sequence ID" value="PPS00768.1"/>
    <property type="molecule type" value="Genomic_DNA"/>
</dbReference>
<evidence type="ECO:0000313" key="4">
    <source>
        <dbReference type="Proteomes" id="UP000239757"/>
    </source>
</evidence>
<evidence type="ECO:0000259" key="2">
    <source>
        <dbReference type="Pfam" id="PF02181"/>
    </source>
</evidence>
<name>A0A2P5XBQ8_GOSBA</name>
<gene>
    <name evidence="3" type="ORF">GOBAR_AA19896</name>
</gene>
<organism evidence="3 4">
    <name type="scientific">Gossypium barbadense</name>
    <name type="common">Sea Island cotton</name>
    <name type="synonym">Hibiscus barbadensis</name>
    <dbReference type="NCBI Taxonomy" id="3634"/>
    <lineage>
        <taxon>Eukaryota</taxon>
        <taxon>Viridiplantae</taxon>
        <taxon>Streptophyta</taxon>
        <taxon>Embryophyta</taxon>
        <taxon>Tracheophyta</taxon>
        <taxon>Spermatophyta</taxon>
        <taxon>Magnoliopsida</taxon>
        <taxon>eudicotyledons</taxon>
        <taxon>Gunneridae</taxon>
        <taxon>Pentapetalae</taxon>
        <taxon>rosids</taxon>
        <taxon>malvids</taxon>
        <taxon>Malvales</taxon>
        <taxon>Malvaceae</taxon>
        <taxon>Malvoideae</taxon>
        <taxon>Gossypium</taxon>
    </lineage>
</organism>
<proteinExistence type="predicted"/>
<dbReference type="OrthoDB" id="1668162at2759"/>
<sequence length="298" mass="33888">MERSVVWKGVYGCTFSRVIGSSGWNCKRLLILYLCSGKVDFVLQSELPWFLVVVWVLSNLKMRKKRKEWADNVSFKNDESATSRVKTKSVLFQDSVPNSGLAVSEFKRSLNTVNSACNEVRNSLKLKDLTKKILYLGNTLNQGTTRGLSNASFTGQFPVSLSWMDVFIGKWDKAKKLASQYQKEADKCNSGMETCEEVREKAEEALLAQMKLTAMWEIRARQKGWREKVAKSNAQTQGKTNYTRLQSKNNLQKAHNDWLLPLQMHMGGIAAANKNDIDQHTVDTVRILQWIPPQSTLQ</sequence>
<reference evidence="3 4" key="1">
    <citation type="submission" date="2015-01" db="EMBL/GenBank/DDBJ databases">
        <title>Genome of allotetraploid Gossypium barbadense reveals genomic plasticity and fiber elongation in cotton evolution.</title>
        <authorList>
            <person name="Chen X."/>
            <person name="Liu X."/>
            <person name="Zhao B."/>
            <person name="Zheng H."/>
            <person name="Hu Y."/>
            <person name="Lu G."/>
            <person name="Yang C."/>
            <person name="Chen J."/>
            <person name="Shan C."/>
            <person name="Zhang L."/>
            <person name="Zhou Y."/>
            <person name="Wang L."/>
            <person name="Guo W."/>
            <person name="Bai Y."/>
            <person name="Ruan J."/>
            <person name="Shangguan X."/>
            <person name="Mao Y."/>
            <person name="Jiang J."/>
            <person name="Zhu Y."/>
            <person name="Lei J."/>
            <person name="Kang H."/>
            <person name="Chen S."/>
            <person name="He X."/>
            <person name="Wang R."/>
            <person name="Wang Y."/>
            <person name="Chen J."/>
            <person name="Wang L."/>
            <person name="Yu S."/>
            <person name="Wang B."/>
            <person name="Wei J."/>
            <person name="Song S."/>
            <person name="Lu X."/>
            <person name="Gao Z."/>
            <person name="Gu W."/>
            <person name="Deng X."/>
            <person name="Ma D."/>
            <person name="Wang S."/>
            <person name="Liang W."/>
            <person name="Fang L."/>
            <person name="Cai C."/>
            <person name="Zhu X."/>
            <person name="Zhou B."/>
            <person name="Zhang Y."/>
            <person name="Chen Z."/>
            <person name="Xu S."/>
            <person name="Zhu R."/>
            <person name="Wang S."/>
            <person name="Zhang T."/>
            <person name="Zhao G."/>
        </authorList>
    </citation>
    <scope>NUCLEOTIDE SEQUENCE [LARGE SCALE GENOMIC DNA]</scope>
    <source>
        <strain evidence="4">cv. Xinhai21</strain>
        <tissue evidence="3">Leaf</tissue>
    </source>
</reference>
<dbReference type="InterPro" id="IPR010471">
    <property type="entry name" value="DUF1068"/>
</dbReference>
<dbReference type="InterPro" id="IPR042201">
    <property type="entry name" value="FH2_Formin_sf"/>
</dbReference>